<protein>
    <recommendedName>
        <fullName evidence="7">TonB-dependent receptor</fullName>
    </recommendedName>
</protein>
<feature type="chain" id="PRO_5034976214" description="TonB-dependent receptor" evidence="4">
    <location>
        <begin position="33"/>
        <end position="890"/>
    </location>
</feature>
<dbReference type="InterPro" id="IPR008969">
    <property type="entry name" value="CarboxyPept-like_regulatory"/>
</dbReference>
<comment type="subcellular location">
    <subcellularLocation>
        <location evidence="1">Cell outer membrane</location>
    </subcellularLocation>
</comment>
<keyword evidence="4" id="KW-0732">Signal</keyword>
<comment type="caution">
    <text evidence="5">The sequence shown here is derived from an EMBL/GenBank/DDBJ whole genome shotgun (WGS) entry which is preliminary data.</text>
</comment>
<evidence type="ECO:0000256" key="4">
    <source>
        <dbReference type="SAM" id="SignalP"/>
    </source>
</evidence>
<dbReference type="SUPFAM" id="SSF49464">
    <property type="entry name" value="Carboxypeptidase regulatory domain-like"/>
    <property type="match status" value="1"/>
</dbReference>
<evidence type="ECO:0000256" key="3">
    <source>
        <dbReference type="ARBA" id="ARBA00023237"/>
    </source>
</evidence>
<evidence type="ECO:0000256" key="2">
    <source>
        <dbReference type="ARBA" id="ARBA00023136"/>
    </source>
</evidence>
<name>A0A8E1QZ34_9BACT</name>
<dbReference type="Proteomes" id="UP000036951">
    <property type="component" value="Unassembled WGS sequence"/>
</dbReference>
<dbReference type="AlphaFoldDB" id="A0A8E1QZ34"/>
<gene>
    <name evidence="5" type="ORF">ACU52_07075</name>
</gene>
<evidence type="ECO:0000313" key="6">
    <source>
        <dbReference type="Proteomes" id="UP000036951"/>
    </source>
</evidence>
<dbReference type="SUPFAM" id="SSF56935">
    <property type="entry name" value="Porins"/>
    <property type="match status" value="1"/>
</dbReference>
<reference evidence="5 6" key="1">
    <citation type="submission" date="2015-06" db="EMBL/GenBank/DDBJ databases">
        <title>Prevotella sp. 109, sp. nov., a novel member of the family Prevotellaceae isolated from human faeces.</title>
        <authorList>
            <person name="Shkoporov A.N."/>
            <person name="Chaplin A.V."/>
            <person name="Kafarskaia L.I."/>
            <person name="Efimov B.A."/>
        </authorList>
    </citation>
    <scope>NUCLEOTIDE SEQUENCE [LARGE SCALE GENOMIC DNA]</scope>
    <source>
        <strain evidence="5 6">109</strain>
    </source>
</reference>
<evidence type="ECO:0000256" key="1">
    <source>
        <dbReference type="ARBA" id="ARBA00004442"/>
    </source>
</evidence>
<organism evidence="5 6">
    <name type="scientific">Xylanibacter rarus</name>
    <dbReference type="NCBI Taxonomy" id="1676614"/>
    <lineage>
        <taxon>Bacteria</taxon>
        <taxon>Pseudomonadati</taxon>
        <taxon>Bacteroidota</taxon>
        <taxon>Bacteroidia</taxon>
        <taxon>Bacteroidales</taxon>
        <taxon>Prevotellaceae</taxon>
        <taxon>Xylanibacter</taxon>
    </lineage>
</organism>
<sequence length="890" mass="99892">MSHNKTKKGKSLMKRYTILLLILMSAYSVAFAQTIFTGKITDGKGTPLSDITVMALSEKDTTSVIAYTFTESDGRYKLQFDSNENEIRLMVYGFNIKKISETVKNISATHNYKTEKESIELQEVVVKSGKIWQLGDTLNYSVDAFIGKNDISIGDVLRRMPGIQVDDNGHIYYQGKNISHLYINGIDALAGRYSIATNNLAAQMVATVQVMENHQGVKALKKLVIPDEAAINLKLKPEAAGTLNMEALLGVGADDNGMMWHEEAVMTYFSKKRQHIATYKTANDGTDVSAELASCNNSGEAEQFTDIVRPTPPGIDKHNYYFNQSHAASINSVWKNDDDHETRLNIVYSNDHEHRNSYDKTTYLLPDGSNTVISEQLADAATENRAEGDFEYKINKEKLYLSETAGMTAHWNSGKGYTDNSEAPISQSLWTRNISMQNRLSMIIKKDDYKGVAVNSLVTYEEKPQALTVIPCMYDSIFGNGNYTGMRQDVKSRRFMTENSAEMLSAIKIGNFRISPKATLNYNHSGMESVLNTTGAASTRVTDFANDTYLSHLKTGITAMLDYYDGSLNAGINVPLMYEMLSLNQKIQQNSISRNDFNVSFTAYVRWKALSNLTISGHYTADHRYPSLSTLYGGYILTNYRQIASYEAYMPRMTWQAADIDIDFKDPFNMIFITLNASYSCRSPKVIYGETFNGILSHMYARTTSSRGEEFAVMLSAGKNISWKNISIKLTAQYSKGHMPVLRQEQITRYDSEAAVFTAGIKAEPFNFMSVDAGSSMFLSKGSTTDGYSMPAIRTMNNSLLLSLSMPMNISIDAGLNHYYNNLAMGNKSFALLNLKINLNHKRVKYSLECNNLLNTHKYVYSYNIAMSEFYSEYNLRGRSVMLTARMNLF</sequence>
<proteinExistence type="predicted"/>
<dbReference type="Gene3D" id="2.40.170.20">
    <property type="entry name" value="TonB-dependent receptor, beta-barrel domain"/>
    <property type="match status" value="1"/>
</dbReference>
<accession>A0A8E1QZ34</accession>
<keyword evidence="2" id="KW-0472">Membrane</keyword>
<dbReference type="GO" id="GO:0009279">
    <property type="term" value="C:cell outer membrane"/>
    <property type="evidence" value="ECO:0007669"/>
    <property type="project" value="UniProtKB-SubCell"/>
</dbReference>
<feature type="signal peptide" evidence="4">
    <location>
        <begin position="1"/>
        <end position="32"/>
    </location>
</feature>
<dbReference type="EMBL" id="LFQU01000011">
    <property type="protein sequence ID" value="KOO68594.1"/>
    <property type="molecule type" value="Genomic_DNA"/>
</dbReference>
<evidence type="ECO:0000313" key="5">
    <source>
        <dbReference type="EMBL" id="KOO68594.1"/>
    </source>
</evidence>
<dbReference type="InterPro" id="IPR036942">
    <property type="entry name" value="Beta-barrel_TonB_sf"/>
</dbReference>
<keyword evidence="6" id="KW-1185">Reference proteome</keyword>
<keyword evidence="3" id="KW-0998">Cell outer membrane</keyword>
<evidence type="ECO:0008006" key="7">
    <source>
        <dbReference type="Google" id="ProtNLM"/>
    </source>
</evidence>